<dbReference type="AlphaFoldDB" id="A0A136JEE2"/>
<keyword evidence="3" id="KW-1185">Reference proteome</keyword>
<sequence length="64" mass="7688">MGSLGFSYLTLCGTLLVVPGQAAPWLRVFELRRRQGFKKNLLWVSYQRELRQCGRRRRRRRRHG</sequence>
<evidence type="ECO:0000256" key="1">
    <source>
        <dbReference type="SAM" id="SignalP"/>
    </source>
</evidence>
<evidence type="ECO:0000313" key="3">
    <source>
        <dbReference type="Proteomes" id="UP000070501"/>
    </source>
</evidence>
<name>A0A136JEE2_9PEZI</name>
<dbReference type="EMBL" id="KQ964246">
    <property type="protein sequence ID" value="KXJ95507.1"/>
    <property type="molecule type" value="Genomic_DNA"/>
</dbReference>
<feature type="signal peptide" evidence="1">
    <location>
        <begin position="1"/>
        <end position="22"/>
    </location>
</feature>
<evidence type="ECO:0000313" key="2">
    <source>
        <dbReference type="EMBL" id="KXJ95507.1"/>
    </source>
</evidence>
<dbReference type="Proteomes" id="UP000070501">
    <property type="component" value="Unassembled WGS sequence"/>
</dbReference>
<feature type="chain" id="PRO_5007293755" evidence="1">
    <location>
        <begin position="23"/>
        <end position="64"/>
    </location>
</feature>
<keyword evidence="1" id="KW-0732">Signal</keyword>
<gene>
    <name evidence="2" type="ORF">Micbo1qcDRAFT_26930</name>
</gene>
<proteinExistence type="predicted"/>
<dbReference type="InParanoid" id="A0A136JEE2"/>
<accession>A0A136JEE2</accession>
<organism evidence="2 3">
    <name type="scientific">Microdochium bolleyi</name>
    <dbReference type="NCBI Taxonomy" id="196109"/>
    <lineage>
        <taxon>Eukaryota</taxon>
        <taxon>Fungi</taxon>
        <taxon>Dikarya</taxon>
        <taxon>Ascomycota</taxon>
        <taxon>Pezizomycotina</taxon>
        <taxon>Sordariomycetes</taxon>
        <taxon>Xylariomycetidae</taxon>
        <taxon>Xylariales</taxon>
        <taxon>Microdochiaceae</taxon>
        <taxon>Microdochium</taxon>
    </lineage>
</organism>
<protein>
    <submittedName>
        <fullName evidence="2">Uncharacterized protein</fullName>
    </submittedName>
</protein>
<reference evidence="3" key="1">
    <citation type="submission" date="2016-02" db="EMBL/GenBank/DDBJ databases">
        <title>Draft genome sequence of Microdochium bolleyi, a fungal endophyte of beachgrass.</title>
        <authorList>
            <consortium name="DOE Joint Genome Institute"/>
            <person name="David A.S."/>
            <person name="May G."/>
            <person name="Haridas S."/>
            <person name="Lim J."/>
            <person name="Wang M."/>
            <person name="Labutti K."/>
            <person name="Lipzen A."/>
            <person name="Barry K."/>
            <person name="Grigoriev I.V."/>
        </authorList>
    </citation>
    <scope>NUCLEOTIDE SEQUENCE [LARGE SCALE GENOMIC DNA]</scope>
    <source>
        <strain evidence="3">J235TASD1</strain>
    </source>
</reference>